<dbReference type="Pfam" id="PF01490">
    <property type="entry name" value="Aa_trans"/>
    <property type="match status" value="1"/>
</dbReference>
<feature type="transmembrane region" description="Helical" evidence="7">
    <location>
        <begin position="230"/>
        <end position="252"/>
    </location>
</feature>
<protein>
    <recommendedName>
        <fullName evidence="8">Amino acid transporter transmembrane domain-containing protein</fullName>
    </recommendedName>
</protein>
<evidence type="ECO:0000313" key="9">
    <source>
        <dbReference type="EMBL" id="KAF7155388.1"/>
    </source>
</evidence>
<evidence type="ECO:0000313" key="11">
    <source>
        <dbReference type="Proteomes" id="UP000641853"/>
    </source>
</evidence>
<feature type="transmembrane region" description="Helical" evidence="7">
    <location>
        <begin position="130"/>
        <end position="153"/>
    </location>
</feature>
<dbReference type="InterPro" id="IPR013057">
    <property type="entry name" value="AA_transpt_TM"/>
</dbReference>
<dbReference type="GO" id="GO:0015179">
    <property type="term" value="F:L-amino acid transmembrane transporter activity"/>
    <property type="evidence" value="ECO:0007669"/>
    <property type="project" value="TreeGrafter"/>
</dbReference>
<dbReference type="Proteomes" id="UP000641853">
    <property type="component" value="Unassembled WGS sequence"/>
</dbReference>
<organism evidence="10 11">
    <name type="scientific">Aspergillus felis</name>
    <dbReference type="NCBI Taxonomy" id="1287682"/>
    <lineage>
        <taxon>Eukaryota</taxon>
        <taxon>Fungi</taxon>
        <taxon>Dikarya</taxon>
        <taxon>Ascomycota</taxon>
        <taxon>Pezizomycotina</taxon>
        <taxon>Eurotiomycetes</taxon>
        <taxon>Eurotiomycetidae</taxon>
        <taxon>Eurotiales</taxon>
        <taxon>Aspergillaceae</taxon>
        <taxon>Aspergillus</taxon>
        <taxon>Aspergillus subgen. Fumigati</taxon>
    </lineage>
</organism>
<keyword evidence="4 7" id="KW-1133">Transmembrane helix</keyword>
<dbReference type="OrthoDB" id="294730at2759"/>
<name>A0A8H6QMZ1_9EURO</name>
<accession>A0A8H6QMZ1</accession>
<feature type="transmembrane region" description="Helical" evidence="7">
    <location>
        <begin position="187"/>
        <end position="210"/>
    </location>
</feature>
<evidence type="ECO:0000259" key="8">
    <source>
        <dbReference type="Pfam" id="PF01490"/>
    </source>
</evidence>
<proteinExistence type="inferred from homology"/>
<feature type="transmembrane region" description="Helical" evidence="7">
    <location>
        <begin position="264"/>
        <end position="285"/>
    </location>
</feature>
<reference evidence="10" key="1">
    <citation type="submission" date="2020-06" db="EMBL/GenBank/DDBJ databases">
        <title>Draft genome sequences of strains closely related to Aspergillus parafelis and Aspergillus hiratsukae.</title>
        <authorList>
            <person name="Dos Santos R.A.C."/>
            <person name="Rivero-Menendez O."/>
            <person name="Steenwyk J.L."/>
            <person name="Mead M.E."/>
            <person name="Goldman G.H."/>
            <person name="Alastruey-Izquierdo A."/>
            <person name="Rokas A."/>
        </authorList>
    </citation>
    <scope>NUCLEOTIDE SEQUENCE</scope>
    <source>
        <strain evidence="9">CNM-CM5623</strain>
        <strain evidence="10">CNM-CM7691</strain>
    </source>
</reference>
<keyword evidence="3 7" id="KW-0812">Transmembrane</keyword>
<evidence type="ECO:0000256" key="2">
    <source>
        <dbReference type="ARBA" id="ARBA00008066"/>
    </source>
</evidence>
<dbReference type="EMBL" id="JACBAE010001402">
    <property type="protein sequence ID" value="KAF7155388.1"/>
    <property type="molecule type" value="Genomic_DNA"/>
</dbReference>
<feature type="transmembrane region" description="Helical" evidence="7">
    <location>
        <begin position="75"/>
        <end position="98"/>
    </location>
</feature>
<feature type="transmembrane region" description="Helical" evidence="7">
    <location>
        <begin position="345"/>
        <end position="366"/>
    </location>
</feature>
<feature type="transmembrane region" description="Helical" evidence="7">
    <location>
        <begin position="411"/>
        <end position="434"/>
    </location>
</feature>
<dbReference type="Proteomes" id="UP000654922">
    <property type="component" value="Unassembled WGS sequence"/>
</dbReference>
<gene>
    <name evidence="9" type="ORF">CNMCM5623_007459</name>
    <name evidence="10" type="ORF">CNMCM7691_006531</name>
</gene>
<evidence type="ECO:0000256" key="7">
    <source>
        <dbReference type="SAM" id="Phobius"/>
    </source>
</evidence>
<dbReference type="GO" id="GO:0016020">
    <property type="term" value="C:membrane"/>
    <property type="evidence" value="ECO:0007669"/>
    <property type="project" value="UniProtKB-SubCell"/>
</dbReference>
<evidence type="ECO:0000256" key="6">
    <source>
        <dbReference type="SAM" id="MobiDB-lite"/>
    </source>
</evidence>
<dbReference type="PANTHER" id="PTHR22950">
    <property type="entry name" value="AMINO ACID TRANSPORTER"/>
    <property type="match status" value="1"/>
</dbReference>
<comment type="subcellular location">
    <subcellularLocation>
        <location evidence="1">Membrane</location>
        <topology evidence="1">Multi-pass membrane protein</topology>
    </subcellularLocation>
</comment>
<feature type="region of interest" description="Disordered" evidence="6">
    <location>
        <begin position="1"/>
        <end position="23"/>
    </location>
</feature>
<dbReference type="AlphaFoldDB" id="A0A8H6QMZ1"/>
<feature type="domain" description="Amino acid transporter transmembrane" evidence="8">
    <location>
        <begin position="51"/>
        <end position="435"/>
    </location>
</feature>
<evidence type="ECO:0000256" key="3">
    <source>
        <dbReference type="ARBA" id="ARBA00022692"/>
    </source>
</evidence>
<evidence type="ECO:0000256" key="5">
    <source>
        <dbReference type="ARBA" id="ARBA00023136"/>
    </source>
</evidence>
<feature type="transmembrane region" description="Helical" evidence="7">
    <location>
        <begin position="159"/>
        <end position="180"/>
    </location>
</feature>
<dbReference type="EMBL" id="JACBAG010001925">
    <property type="protein sequence ID" value="KAF7175127.1"/>
    <property type="molecule type" value="Genomic_DNA"/>
</dbReference>
<evidence type="ECO:0000256" key="4">
    <source>
        <dbReference type="ARBA" id="ARBA00022989"/>
    </source>
</evidence>
<dbReference type="FunFam" id="1.20.1740.10:FF:000039">
    <property type="entry name" value="Neutral amino acid transporter (Eurofung)"/>
    <property type="match status" value="1"/>
</dbReference>
<dbReference type="Gene3D" id="1.20.1740.10">
    <property type="entry name" value="Amino acid/polyamine transporter I"/>
    <property type="match status" value="1"/>
</dbReference>
<feature type="transmembrane region" description="Helical" evidence="7">
    <location>
        <begin position="305"/>
        <end position="324"/>
    </location>
</feature>
<evidence type="ECO:0000313" key="10">
    <source>
        <dbReference type="EMBL" id="KAF7175127.1"/>
    </source>
</evidence>
<sequence length="533" mass="57569">MAVSRDLEAPAVVNDPTADDATVEKKEYTDGAPANDPFGNEECGEVKYRVMSWWQCGTLMVAENISLGILSLPSAVATLGIVPAVILLLGLSAISWYTGYIMGQFKLRFPQIHSMGDAGELLMGSFGRELFGIGQLLFLIFLMASHILTFSVLFNTITNHGTCTIVFGVVGLVVSCIGALPRTMGKVYWMSMASCISIVTATTVTMIAIGVQAPDNVHVDATTEVSFQEAFLAVTNIIFAYIAHVAFFGFISEMHDPRDFPKSLTMLQVVDTSLYIVTAMVIYRYAGPDVDSPALSSAGPLMKKVAYGLAIPTVVIAGVVFGHVACKYIYVRIFRGSDHLHQNSFLAIGSWVAIGLSVWVVAWVIAESIPVFNQLLSLISSLFGSWFSYGLPAIFWLVMNKGRWFSTRSKICLFIANILILAFACALCGIGLYVSASPPMNPHRTKRFPTDGKLDTTLVRGLGNASAFAISALVEAGRGLLEGEFDPFDLVVATHIGTAAGRDLVDTIAPQEALAVAKREVIARNFIVEEEDA</sequence>
<evidence type="ECO:0000256" key="1">
    <source>
        <dbReference type="ARBA" id="ARBA00004141"/>
    </source>
</evidence>
<dbReference type="PANTHER" id="PTHR22950:SF668">
    <property type="entry name" value="AMINO ACID TRANSPORTER (EUROFUNG)"/>
    <property type="match status" value="1"/>
</dbReference>
<keyword evidence="5 7" id="KW-0472">Membrane</keyword>
<comment type="caution">
    <text evidence="10">The sequence shown here is derived from an EMBL/GenBank/DDBJ whole genome shotgun (WGS) entry which is preliminary data.</text>
</comment>
<comment type="similarity">
    <text evidence="2">Belongs to the amino acid/polyamine transporter 2 family.</text>
</comment>
<keyword evidence="11" id="KW-1185">Reference proteome</keyword>
<feature type="transmembrane region" description="Helical" evidence="7">
    <location>
        <begin position="378"/>
        <end position="399"/>
    </location>
</feature>